<feature type="compositionally biased region" description="Basic and acidic residues" evidence="1">
    <location>
        <begin position="222"/>
        <end position="253"/>
    </location>
</feature>
<gene>
    <name evidence="2" type="ORF">GUJ93_ZPchr0007g3843</name>
</gene>
<evidence type="ECO:0000256" key="1">
    <source>
        <dbReference type="SAM" id="MobiDB-lite"/>
    </source>
</evidence>
<comment type="caution">
    <text evidence="2">The sequence shown here is derived from an EMBL/GenBank/DDBJ whole genome shotgun (WGS) entry which is preliminary data.</text>
</comment>
<accession>A0A8J5SRE5</accession>
<name>A0A8J5SRE5_ZIZPA</name>
<dbReference type="AlphaFoldDB" id="A0A8J5SRE5"/>
<reference evidence="2" key="1">
    <citation type="journal article" date="2021" name="bioRxiv">
        <title>Whole Genome Assembly and Annotation of Northern Wild Rice, Zizania palustris L., Supports a Whole Genome Duplication in the Zizania Genus.</title>
        <authorList>
            <person name="Haas M."/>
            <person name="Kono T."/>
            <person name="Macchietto M."/>
            <person name="Millas R."/>
            <person name="McGilp L."/>
            <person name="Shao M."/>
            <person name="Duquette J."/>
            <person name="Hirsch C.N."/>
            <person name="Kimball J."/>
        </authorList>
    </citation>
    <scope>NUCLEOTIDE SEQUENCE</scope>
    <source>
        <tissue evidence="2">Fresh leaf tissue</tissue>
    </source>
</reference>
<feature type="region of interest" description="Disordered" evidence="1">
    <location>
        <begin position="458"/>
        <end position="477"/>
    </location>
</feature>
<sequence length="530" mass="59178">MRRRLDGDEDSHAIKRRECDEPMRPLAGLSVAAATEQTSPPGRATAHVPSTFPPGAWVRPWVKRPVALRCTKDNDNSQSSMCRRLKGDEDSRAIKHRECDEPTRPPAGFSVAAATEQTRPPGRATVHVPSTLPPGAWVRPVALQCTKDDDNSQSSMRRRLEGDEDSRAIKRRECDEPTRAPAGLSIAAAMEQTRPPGRATTHVPSMLPPGAWVRPVALQCTKDDDNSRSSMRRRLEGDEDSRTIKHRECDEPTKPPAGLSVTAATEQTRPLGRAAHVPSTLPPGAWVRPWVRPVTLQCTKNDDNSRSSMCHCLEGDEDSRAIKHRECDEPTKPPARLSVTAALEQTRPLGRAAHVPSTLPPGAWVRPWVRPVVLQCTKDDDNSRLSMRRRLEGDEDSHAIKRRECDEPTRPPVGLSVATATEQTRPLGCVTAYVPSTLPPGAWVRPVALQCMKDDNSRIRSSMRREDNEDSPTSKKAAHNLQMQRFLWLQRSREEARRQLDKIVKTVEFNDPYIVEDILMPLINGSRRFL</sequence>
<keyword evidence="3" id="KW-1185">Reference proteome</keyword>
<reference evidence="2" key="2">
    <citation type="submission" date="2021-02" db="EMBL/GenBank/DDBJ databases">
        <authorList>
            <person name="Kimball J.A."/>
            <person name="Haas M.W."/>
            <person name="Macchietto M."/>
            <person name="Kono T."/>
            <person name="Duquette J."/>
            <person name="Shao M."/>
        </authorList>
    </citation>
    <scope>NUCLEOTIDE SEQUENCE</scope>
    <source>
        <tissue evidence="2">Fresh leaf tissue</tissue>
    </source>
</reference>
<evidence type="ECO:0000313" key="3">
    <source>
        <dbReference type="Proteomes" id="UP000729402"/>
    </source>
</evidence>
<feature type="compositionally biased region" description="Basic and acidic residues" evidence="1">
    <location>
        <begin position="1"/>
        <end position="23"/>
    </location>
</feature>
<dbReference type="Proteomes" id="UP000729402">
    <property type="component" value="Unassembled WGS sequence"/>
</dbReference>
<dbReference type="EMBL" id="JAAALK010000282">
    <property type="protein sequence ID" value="KAG8080711.1"/>
    <property type="molecule type" value="Genomic_DNA"/>
</dbReference>
<organism evidence="2 3">
    <name type="scientific">Zizania palustris</name>
    <name type="common">Northern wild rice</name>
    <dbReference type="NCBI Taxonomy" id="103762"/>
    <lineage>
        <taxon>Eukaryota</taxon>
        <taxon>Viridiplantae</taxon>
        <taxon>Streptophyta</taxon>
        <taxon>Embryophyta</taxon>
        <taxon>Tracheophyta</taxon>
        <taxon>Spermatophyta</taxon>
        <taxon>Magnoliopsida</taxon>
        <taxon>Liliopsida</taxon>
        <taxon>Poales</taxon>
        <taxon>Poaceae</taxon>
        <taxon>BOP clade</taxon>
        <taxon>Oryzoideae</taxon>
        <taxon>Oryzeae</taxon>
        <taxon>Zizaniinae</taxon>
        <taxon>Zizania</taxon>
    </lineage>
</organism>
<protein>
    <submittedName>
        <fullName evidence="2">Uncharacterized protein</fullName>
    </submittedName>
</protein>
<feature type="region of interest" description="Disordered" evidence="1">
    <location>
        <begin position="222"/>
        <end position="259"/>
    </location>
</feature>
<feature type="compositionally biased region" description="Basic and acidic residues" evidence="1">
    <location>
        <begin position="458"/>
        <end position="467"/>
    </location>
</feature>
<feature type="region of interest" description="Disordered" evidence="1">
    <location>
        <begin position="146"/>
        <end position="165"/>
    </location>
</feature>
<proteinExistence type="predicted"/>
<feature type="region of interest" description="Disordered" evidence="1">
    <location>
        <begin position="1"/>
        <end position="51"/>
    </location>
</feature>
<evidence type="ECO:0000313" key="2">
    <source>
        <dbReference type="EMBL" id="KAG8080711.1"/>
    </source>
</evidence>